<name>A0A841FUU9_9ACTN</name>
<gene>
    <name evidence="2" type="ORF">HNR73_007684</name>
</gene>
<dbReference type="AlphaFoldDB" id="A0A841FUU9"/>
<dbReference type="EMBL" id="JACHGT010000025">
    <property type="protein sequence ID" value="MBB6039786.1"/>
    <property type="molecule type" value="Genomic_DNA"/>
</dbReference>
<feature type="region of interest" description="Disordered" evidence="1">
    <location>
        <begin position="1"/>
        <end position="41"/>
    </location>
</feature>
<comment type="caution">
    <text evidence="2">The sequence shown here is derived from an EMBL/GenBank/DDBJ whole genome shotgun (WGS) entry which is preliminary data.</text>
</comment>
<reference evidence="2 3" key="1">
    <citation type="submission" date="2020-08" db="EMBL/GenBank/DDBJ databases">
        <title>Genomic Encyclopedia of Type Strains, Phase IV (KMG-IV): sequencing the most valuable type-strain genomes for metagenomic binning, comparative biology and taxonomic classification.</title>
        <authorList>
            <person name="Goeker M."/>
        </authorList>
    </citation>
    <scope>NUCLEOTIDE SEQUENCE [LARGE SCALE GENOMIC DNA]</scope>
    <source>
        <strain evidence="2 3">YIM 65646</strain>
    </source>
</reference>
<organism evidence="2 3">
    <name type="scientific">Phytomonospora endophytica</name>
    <dbReference type="NCBI Taxonomy" id="714109"/>
    <lineage>
        <taxon>Bacteria</taxon>
        <taxon>Bacillati</taxon>
        <taxon>Actinomycetota</taxon>
        <taxon>Actinomycetes</taxon>
        <taxon>Micromonosporales</taxon>
        <taxon>Micromonosporaceae</taxon>
        <taxon>Phytomonospora</taxon>
    </lineage>
</organism>
<feature type="region of interest" description="Disordered" evidence="1">
    <location>
        <begin position="57"/>
        <end position="235"/>
    </location>
</feature>
<evidence type="ECO:0000256" key="1">
    <source>
        <dbReference type="SAM" id="MobiDB-lite"/>
    </source>
</evidence>
<feature type="compositionally biased region" description="Polar residues" evidence="1">
    <location>
        <begin position="215"/>
        <end position="227"/>
    </location>
</feature>
<feature type="compositionally biased region" description="Basic and acidic residues" evidence="1">
    <location>
        <begin position="111"/>
        <end position="142"/>
    </location>
</feature>
<dbReference type="Proteomes" id="UP000548476">
    <property type="component" value="Unassembled WGS sequence"/>
</dbReference>
<proteinExistence type="predicted"/>
<feature type="compositionally biased region" description="Low complexity" evidence="1">
    <location>
        <begin position="93"/>
        <end position="108"/>
    </location>
</feature>
<evidence type="ECO:0000313" key="3">
    <source>
        <dbReference type="Proteomes" id="UP000548476"/>
    </source>
</evidence>
<sequence length="235" mass="25180">SNRPFQGHMKNLGLSRERAPLTAPEPSCRPINGRSDGDTGRRLGVCRAARDPGVCSRRSRSCGGYGFPANAGTHREINTTPTRTRPSPREAGKAGVLAAGEVAVVSVGDTAHGERRHGERRHSEHTPSEHRPSESEPRERGFGGRVPPATPNLPPNLPPTPEHRHSVGNQSLTPSSRTKTRNSAPFPPRNTVHAISHPRNTPGHPRVNTPLPRSPTVNSSDLSTQVPRSGAFPSG</sequence>
<feature type="non-terminal residue" evidence="2">
    <location>
        <position position="1"/>
    </location>
</feature>
<evidence type="ECO:0000313" key="2">
    <source>
        <dbReference type="EMBL" id="MBB6039786.1"/>
    </source>
</evidence>
<feature type="compositionally biased region" description="Pro residues" evidence="1">
    <location>
        <begin position="148"/>
        <end position="160"/>
    </location>
</feature>
<protein>
    <submittedName>
        <fullName evidence="2">Uncharacterized protein</fullName>
    </submittedName>
</protein>
<accession>A0A841FUU9</accession>
<keyword evidence="3" id="KW-1185">Reference proteome</keyword>
<feature type="compositionally biased region" description="Polar residues" evidence="1">
    <location>
        <begin position="167"/>
        <end position="183"/>
    </location>
</feature>